<protein>
    <submittedName>
        <fullName evidence="3">ABC transporter substrate-binding protein</fullName>
    </submittedName>
</protein>
<proteinExistence type="inferred from homology"/>
<organism evidence="3 4">
    <name type="scientific">Bordetella genomosp. 8</name>
    <dbReference type="NCBI Taxonomy" id="1416806"/>
    <lineage>
        <taxon>Bacteria</taxon>
        <taxon>Pseudomonadati</taxon>
        <taxon>Pseudomonadota</taxon>
        <taxon>Betaproteobacteria</taxon>
        <taxon>Burkholderiales</taxon>
        <taxon>Alcaligenaceae</taxon>
        <taxon>Bordetella</taxon>
    </lineage>
</organism>
<dbReference type="SUPFAM" id="SSF53850">
    <property type="entry name" value="Periplasmic binding protein-like II"/>
    <property type="match status" value="1"/>
</dbReference>
<evidence type="ECO:0000256" key="2">
    <source>
        <dbReference type="SAM" id="SignalP"/>
    </source>
</evidence>
<dbReference type="OrthoDB" id="8627838at2"/>
<keyword evidence="2" id="KW-0732">Signal</keyword>
<dbReference type="PANTHER" id="PTHR42928">
    <property type="entry name" value="TRICARBOXYLATE-BINDING PROTEIN"/>
    <property type="match status" value="1"/>
</dbReference>
<evidence type="ECO:0000313" key="4">
    <source>
        <dbReference type="Proteomes" id="UP000194151"/>
    </source>
</evidence>
<evidence type="ECO:0000256" key="1">
    <source>
        <dbReference type="ARBA" id="ARBA00006987"/>
    </source>
</evidence>
<dbReference type="KEGG" id="bgv:CAL12_11265"/>
<feature type="chain" id="PRO_5012890721" evidence="2">
    <location>
        <begin position="26"/>
        <end position="326"/>
    </location>
</feature>
<dbReference type="Proteomes" id="UP000194151">
    <property type="component" value="Chromosome"/>
</dbReference>
<dbReference type="STRING" id="1416806.CAL12_11265"/>
<dbReference type="InterPro" id="IPR005064">
    <property type="entry name" value="BUG"/>
</dbReference>
<feature type="signal peptide" evidence="2">
    <location>
        <begin position="1"/>
        <end position="25"/>
    </location>
</feature>
<name>A0A1W6YJX3_9BORD</name>
<comment type="similarity">
    <text evidence="1">Belongs to the UPF0065 (bug) family.</text>
</comment>
<keyword evidence="4" id="KW-1185">Reference proteome</keyword>
<dbReference type="InterPro" id="IPR042100">
    <property type="entry name" value="Bug_dom1"/>
</dbReference>
<dbReference type="CDD" id="cd13578">
    <property type="entry name" value="PBP2_Bug27"/>
    <property type="match status" value="1"/>
</dbReference>
<gene>
    <name evidence="3" type="ORF">CAL12_11265</name>
</gene>
<dbReference type="Pfam" id="PF03401">
    <property type="entry name" value="TctC"/>
    <property type="match status" value="1"/>
</dbReference>
<dbReference type="AlphaFoldDB" id="A0A1W6YJX3"/>
<dbReference type="EMBL" id="CP021108">
    <property type="protein sequence ID" value="ARP81360.1"/>
    <property type="molecule type" value="Genomic_DNA"/>
</dbReference>
<dbReference type="RefSeq" id="WP_086064555.1">
    <property type="nucleotide sequence ID" value="NZ_CP021108.1"/>
</dbReference>
<dbReference type="Gene3D" id="3.40.190.150">
    <property type="entry name" value="Bordetella uptake gene, domain 1"/>
    <property type="match status" value="1"/>
</dbReference>
<dbReference type="PANTHER" id="PTHR42928:SF5">
    <property type="entry name" value="BLR1237 PROTEIN"/>
    <property type="match status" value="1"/>
</dbReference>
<dbReference type="Gene3D" id="3.40.190.10">
    <property type="entry name" value="Periplasmic binding protein-like II"/>
    <property type="match status" value="1"/>
</dbReference>
<accession>A0A1W6YJX3</accession>
<sequence length="326" mass="34666">MKTALKWRMGAMSLMAALMSPATWAAPAYPVKPIRLIVPYPAGGSTDVLARMLGQKVGETLGQTVIVENRPGASGNIGASFVAKSEPDGYTLFLGTSTALSVNQSLYKSLPYDPQKDFAPIVLATMLPSLVVTNDKVPVKTVQELTEWLKGPGRGASYASSGAGTPAHLGGELYKWLTGTHATHVPYKGGAPALTDLVGGQTAYMFAILPESMPLVKTGQLRALAVTTAKRLPAYPDIPTVAESGVPGYELIGWYGFLAPARTPPAIIDTLNKAFNKALDEPDTRKKLQDLGFEVAGGPPQALSDLMRSETSKWKQVIDKADIKLE</sequence>
<dbReference type="PIRSF" id="PIRSF017082">
    <property type="entry name" value="YflP"/>
    <property type="match status" value="1"/>
</dbReference>
<evidence type="ECO:0000313" key="3">
    <source>
        <dbReference type="EMBL" id="ARP81360.1"/>
    </source>
</evidence>
<reference evidence="3 4" key="1">
    <citation type="submission" date="2017-05" db="EMBL/GenBank/DDBJ databases">
        <title>Complete and WGS of Bordetella genogroups.</title>
        <authorList>
            <person name="Spilker T."/>
            <person name="LiPuma J."/>
        </authorList>
    </citation>
    <scope>NUCLEOTIDE SEQUENCE [LARGE SCALE GENOMIC DNA]</scope>
    <source>
        <strain evidence="3 4">AU19157</strain>
    </source>
</reference>